<organism evidence="2 3">
    <name type="scientific">Roseobacter ponti</name>
    <dbReference type="NCBI Taxonomy" id="1891787"/>
    <lineage>
        <taxon>Bacteria</taxon>
        <taxon>Pseudomonadati</taxon>
        <taxon>Pseudomonadota</taxon>
        <taxon>Alphaproteobacteria</taxon>
        <taxon>Rhodobacterales</taxon>
        <taxon>Roseobacteraceae</taxon>
        <taxon>Roseobacter</taxon>
    </lineage>
</organism>
<dbReference type="KEGG" id="rpon:G3256_15345"/>
<dbReference type="RefSeq" id="WP_169641664.1">
    <property type="nucleotide sequence ID" value="NZ_CP048788.1"/>
</dbReference>
<keyword evidence="1" id="KW-0472">Membrane</keyword>
<evidence type="ECO:0000256" key="1">
    <source>
        <dbReference type="SAM" id="Phobius"/>
    </source>
</evidence>
<feature type="transmembrane region" description="Helical" evidence="1">
    <location>
        <begin position="119"/>
        <end position="136"/>
    </location>
</feature>
<evidence type="ECO:0000313" key="2">
    <source>
        <dbReference type="EMBL" id="QJF52445.1"/>
    </source>
</evidence>
<proteinExistence type="predicted"/>
<dbReference type="Proteomes" id="UP000503308">
    <property type="component" value="Chromosome"/>
</dbReference>
<keyword evidence="3" id="KW-1185">Reference proteome</keyword>
<protein>
    <submittedName>
        <fullName evidence="2">Uncharacterized protein</fullName>
    </submittedName>
</protein>
<accession>A0A858SUT4</accession>
<keyword evidence="1" id="KW-0812">Transmembrane</keyword>
<keyword evidence="1" id="KW-1133">Transmembrane helix</keyword>
<reference evidence="2 3" key="1">
    <citation type="submission" date="2020-02" db="EMBL/GenBank/DDBJ databases">
        <title>Genome sequence of Roseobacter ponti.</title>
        <authorList>
            <person name="Hollensteiner J."/>
            <person name="Schneider D."/>
            <person name="Poehlein A."/>
            <person name="Daniel R."/>
        </authorList>
    </citation>
    <scope>NUCLEOTIDE SEQUENCE [LARGE SCALE GENOMIC DNA]</scope>
    <source>
        <strain evidence="2 3">DSM 106830</strain>
    </source>
</reference>
<name>A0A858SUT4_9RHOB</name>
<gene>
    <name evidence="2" type="ORF">G3256_15345</name>
</gene>
<evidence type="ECO:0000313" key="3">
    <source>
        <dbReference type="Proteomes" id="UP000503308"/>
    </source>
</evidence>
<feature type="transmembrane region" description="Helical" evidence="1">
    <location>
        <begin position="87"/>
        <end position="107"/>
    </location>
</feature>
<feature type="transmembrane region" description="Helical" evidence="1">
    <location>
        <begin position="50"/>
        <end position="75"/>
    </location>
</feature>
<sequence length="137" mass="14004">MLILAVMLNCLAAGMLFLGAAQYTLGSVPADYHAEILEKEGVELSPHMIGILASLYRSLAATMAALGLMILVLSLGPVAQDAVWAQGIVAMAGSLFAAAATLGPLAIEGETGVRTPWRAGLAFGGVIFAGFFLALIG</sequence>
<dbReference type="AlphaFoldDB" id="A0A858SUT4"/>
<dbReference type="EMBL" id="CP048788">
    <property type="protein sequence ID" value="QJF52445.1"/>
    <property type="molecule type" value="Genomic_DNA"/>
</dbReference>